<feature type="compositionally biased region" description="Polar residues" evidence="1">
    <location>
        <begin position="28"/>
        <end position="64"/>
    </location>
</feature>
<gene>
    <name evidence="3" type="ORF">ACFOEB_16825</name>
</gene>
<organism evidence="3 4">
    <name type="scientific">Gilvimarinus japonicus</name>
    <dbReference type="NCBI Taxonomy" id="1796469"/>
    <lineage>
        <taxon>Bacteria</taxon>
        <taxon>Pseudomonadati</taxon>
        <taxon>Pseudomonadota</taxon>
        <taxon>Gammaproteobacteria</taxon>
        <taxon>Cellvibrionales</taxon>
        <taxon>Cellvibrionaceae</taxon>
        <taxon>Gilvimarinus</taxon>
    </lineage>
</organism>
<keyword evidence="4" id="KW-1185">Reference proteome</keyword>
<evidence type="ECO:0000256" key="1">
    <source>
        <dbReference type="SAM" id="MobiDB-lite"/>
    </source>
</evidence>
<name>A0ABV7HYW5_9GAMM</name>
<feature type="compositionally biased region" description="Low complexity" evidence="1">
    <location>
        <begin position="71"/>
        <end position="83"/>
    </location>
</feature>
<feature type="chain" id="PRO_5047381098" evidence="2">
    <location>
        <begin position="22"/>
        <end position="261"/>
    </location>
</feature>
<evidence type="ECO:0000313" key="4">
    <source>
        <dbReference type="Proteomes" id="UP001595548"/>
    </source>
</evidence>
<dbReference type="EMBL" id="JBHRTL010000031">
    <property type="protein sequence ID" value="MFC3156877.1"/>
    <property type="molecule type" value="Genomic_DNA"/>
</dbReference>
<proteinExistence type="predicted"/>
<accession>A0ABV7HYW5</accession>
<feature type="signal peptide" evidence="2">
    <location>
        <begin position="1"/>
        <end position="21"/>
    </location>
</feature>
<feature type="region of interest" description="Disordered" evidence="1">
    <location>
        <begin position="28"/>
        <end position="94"/>
    </location>
</feature>
<reference evidence="4" key="1">
    <citation type="journal article" date="2019" name="Int. J. Syst. Evol. Microbiol.">
        <title>The Global Catalogue of Microorganisms (GCM) 10K type strain sequencing project: providing services to taxonomists for standard genome sequencing and annotation.</title>
        <authorList>
            <consortium name="The Broad Institute Genomics Platform"/>
            <consortium name="The Broad Institute Genome Sequencing Center for Infectious Disease"/>
            <person name="Wu L."/>
            <person name="Ma J."/>
        </authorList>
    </citation>
    <scope>NUCLEOTIDE SEQUENCE [LARGE SCALE GENOMIC DNA]</scope>
    <source>
        <strain evidence="4">KCTC 52141</strain>
    </source>
</reference>
<evidence type="ECO:0000313" key="3">
    <source>
        <dbReference type="EMBL" id="MFC3156877.1"/>
    </source>
</evidence>
<dbReference type="Proteomes" id="UP001595548">
    <property type="component" value="Unassembled WGS sequence"/>
</dbReference>
<comment type="caution">
    <text evidence="3">The sequence shown here is derived from an EMBL/GenBank/DDBJ whole genome shotgun (WGS) entry which is preliminary data.</text>
</comment>
<evidence type="ECO:0000256" key="2">
    <source>
        <dbReference type="SAM" id="SignalP"/>
    </source>
</evidence>
<keyword evidence="2" id="KW-0732">Signal</keyword>
<dbReference type="RefSeq" id="WP_382418329.1">
    <property type="nucleotide sequence ID" value="NZ_AP031500.1"/>
</dbReference>
<protein>
    <submittedName>
        <fullName evidence="3">Uncharacterized protein</fullName>
    </submittedName>
</protein>
<sequence length="261" mass="27891">MNKPLMALCLLLVITAGLWFALDTGTLNTTAENPSPNTATNASSSGKIAPSAATTGHSALSDNVNPEPKAADTAANKTAQATTPLAERLSKMQSRRPDRIFDPAEVRAAVQRDSAWSNETPDNLDDLPLDAEALNDGRQIISFDPLKLETLMPGDQVSVNIDETGEQYTVNINRTEKHDYDSISWYGTINGNDGQTYQVSFTQSDTLTLGGLDTPDGNYQLQAHGDAGWIASSASLFKVPEGQTDAIIPADVKPQPVPIAH</sequence>